<evidence type="ECO:0000256" key="1">
    <source>
        <dbReference type="ARBA" id="ARBA00004651"/>
    </source>
</evidence>
<feature type="region of interest" description="Disordered" evidence="11">
    <location>
        <begin position="17"/>
        <end position="54"/>
    </location>
</feature>
<feature type="transmembrane region" description="Helical" evidence="12">
    <location>
        <begin position="524"/>
        <end position="548"/>
    </location>
</feature>
<keyword evidence="5 12" id="KW-0812">Transmembrane</keyword>
<dbReference type="OMA" id="TMWITET"/>
<sequence>MDAPIDTDLSRMIFEQPSFKDNNAPRASSLGDVFDDRSNRFQGPKTSSSEFSFDRRGRLQVDLATSSPVYTRYRRRFSSIPINSTVKGGSQNPRRTPTKQLPQNGSSQNIQNLQSMSGLSSSEADLNNLSGTKLTDGVFAYGGTELANRAYSKPHSSSRVIYREARPGDSVSMQNGNSGKEPTYDDTIVTSNSSTNTMREKTRENLFALMSVIYASFIVSLGTIFSLVSSSVKATRFADQIFSWATYVIGIAWLIFLQVDIALYKSHVVRRIKEKLEQLDGYRRDTDRVSMTTDVVLETINKPEWQNEEGGYPRYRFQKGRHSGSFFLKTGMAAFCFGHLIYEGLILAKLITKPSSVCHIGGFLALHVLRPLYSFYQLFMVFKYSHIIINHFTPWARFGVMHIIATSIISWFRTIILDAQASHSGTDENAGVVHVSENAFDCVASLPANLPLLAYLYPFTIEFSIIMAGVWFIIWTNIGSTSSHHTSHAHLEARLKENEYGDVDLTYRSHLVLSADCHSAKTGIFAGMVVLLLSIVTVILFFVFTGALPDNVLNEYSTNNSVFDVVITGNLSSDHLQIAKRIYNFQDGMLISISLVAVGMAFMKTRSLSFNPAPITFLDDCLLVIPIPFFIVNTALNVVAELTHDDGTTLRACFAILKLFQVLVQTPMLIDGLRRCSFSTKMSYQKPGRELVTFLIVVNLAMWFVYTFEQKKVDEFLAAAQLFHDRWTYIAHTTVPLMLFYRAPFLFQVSFCGLFCGYLEERIRKRGRLKIYNKTMIKYDFSGAPYKLCRLNIHIIIQGSTSESICDTYNIILAV</sequence>
<accession>A0A7M7K347</accession>
<keyword evidence="14" id="KW-1185">Reference proteome</keyword>
<evidence type="ECO:0000256" key="11">
    <source>
        <dbReference type="SAM" id="MobiDB-lite"/>
    </source>
</evidence>
<evidence type="ECO:0000256" key="3">
    <source>
        <dbReference type="ARBA" id="ARBA00022448"/>
    </source>
</evidence>
<dbReference type="KEGG" id="vde:111250262"/>
<feature type="transmembrane region" description="Helical" evidence="12">
    <location>
        <begin position="360"/>
        <end position="382"/>
    </location>
</feature>
<evidence type="ECO:0000256" key="7">
    <source>
        <dbReference type="ARBA" id="ARBA00022989"/>
    </source>
</evidence>
<keyword evidence="7 12" id="KW-1133">Transmembrane helix</keyword>
<feature type="transmembrane region" description="Helical" evidence="12">
    <location>
        <begin position="241"/>
        <end position="263"/>
    </location>
</feature>
<keyword evidence="3" id="KW-0813">Transport</keyword>
<comment type="subcellular location">
    <subcellularLocation>
        <location evidence="1">Cell membrane</location>
        <topology evidence="1">Multi-pass membrane protein</topology>
    </subcellularLocation>
</comment>
<keyword evidence="4" id="KW-1003">Cell membrane</keyword>
<feature type="transmembrane region" description="Helical" evidence="12">
    <location>
        <begin position="582"/>
        <end position="603"/>
    </location>
</feature>
<feature type="transmembrane region" description="Helical" evidence="12">
    <location>
        <begin position="326"/>
        <end position="348"/>
    </location>
</feature>
<name>A0A7M7K347_VARDE</name>
<evidence type="ECO:0000256" key="5">
    <source>
        <dbReference type="ARBA" id="ARBA00022692"/>
    </source>
</evidence>
<dbReference type="InParanoid" id="A0A7M7K347"/>
<feature type="transmembrane region" description="Helical" evidence="12">
    <location>
        <begin position="206"/>
        <end position="229"/>
    </location>
</feature>
<feature type="region of interest" description="Disordered" evidence="11">
    <location>
        <begin position="81"/>
        <end position="123"/>
    </location>
</feature>
<dbReference type="GO" id="GO:0005886">
    <property type="term" value="C:plasma membrane"/>
    <property type="evidence" value="ECO:0007669"/>
    <property type="project" value="UniProtKB-SubCell"/>
</dbReference>
<feature type="transmembrane region" description="Helical" evidence="12">
    <location>
        <begin position="394"/>
        <end position="412"/>
    </location>
</feature>
<dbReference type="PANTHER" id="PTHR21522">
    <property type="entry name" value="PROTON CHANNEL OTOP"/>
    <property type="match status" value="1"/>
</dbReference>
<feature type="transmembrane region" description="Helical" evidence="12">
    <location>
        <begin position="648"/>
        <end position="670"/>
    </location>
</feature>
<evidence type="ECO:0000313" key="13">
    <source>
        <dbReference type="EnsemblMetazoa" id="XP_022660931"/>
    </source>
</evidence>
<proteinExistence type="inferred from homology"/>
<feature type="transmembrane region" description="Helical" evidence="12">
    <location>
        <begin position="615"/>
        <end position="636"/>
    </location>
</feature>
<evidence type="ECO:0000256" key="8">
    <source>
        <dbReference type="ARBA" id="ARBA00023065"/>
    </source>
</evidence>
<feature type="transmembrane region" description="Helical" evidence="12">
    <location>
        <begin position="691"/>
        <end position="708"/>
    </location>
</feature>
<evidence type="ECO:0000256" key="9">
    <source>
        <dbReference type="ARBA" id="ARBA00023136"/>
    </source>
</evidence>
<feature type="transmembrane region" description="Helical" evidence="12">
    <location>
        <begin position="739"/>
        <end position="759"/>
    </location>
</feature>
<evidence type="ECO:0000256" key="6">
    <source>
        <dbReference type="ARBA" id="ARBA00022781"/>
    </source>
</evidence>
<evidence type="ECO:0000256" key="4">
    <source>
        <dbReference type="ARBA" id="ARBA00022475"/>
    </source>
</evidence>
<keyword evidence="10" id="KW-0407">Ion channel</keyword>
<protein>
    <submittedName>
        <fullName evidence="13">Uncharacterized protein</fullName>
    </submittedName>
</protein>
<dbReference type="Pfam" id="PF03189">
    <property type="entry name" value="Otopetrin"/>
    <property type="match status" value="2"/>
</dbReference>
<dbReference type="GO" id="GO:0015252">
    <property type="term" value="F:proton channel activity"/>
    <property type="evidence" value="ECO:0007669"/>
    <property type="project" value="InterPro"/>
</dbReference>
<feature type="compositionally biased region" description="Polar residues" evidence="11">
    <location>
        <begin position="40"/>
        <end position="51"/>
    </location>
</feature>
<keyword evidence="6" id="KW-0375">Hydrogen ion transport</keyword>
<evidence type="ECO:0000256" key="2">
    <source>
        <dbReference type="ARBA" id="ARBA00006513"/>
    </source>
</evidence>
<dbReference type="AlphaFoldDB" id="A0A7M7K347"/>
<comment type="similarity">
    <text evidence="2">Belongs to the otopetrin family.</text>
</comment>
<dbReference type="PANTHER" id="PTHR21522:SF58">
    <property type="entry name" value="AGAP000074-PA"/>
    <property type="match status" value="1"/>
</dbReference>
<evidence type="ECO:0000256" key="12">
    <source>
        <dbReference type="SAM" id="Phobius"/>
    </source>
</evidence>
<dbReference type="GeneID" id="111250262"/>
<dbReference type="OrthoDB" id="6429739at2759"/>
<dbReference type="RefSeq" id="XP_022660931.1">
    <property type="nucleotide sequence ID" value="XM_022805196.1"/>
</dbReference>
<keyword evidence="8" id="KW-0406">Ion transport</keyword>
<keyword evidence="9 12" id="KW-0472">Membrane</keyword>
<dbReference type="Proteomes" id="UP000594260">
    <property type="component" value="Unplaced"/>
</dbReference>
<organism evidence="13 14">
    <name type="scientific">Varroa destructor</name>
    <name type="common">Honeybee mite</name>
    <dbReference type="NCBI Taxonomy" id="109461"/>
    <lineage>
        <taxon>Eukaryota</taxon>
        <taxon>Metazoa</taxon>
        <taxon>Ecdysozoa</taxon>
        <taxon>Arthropoda</taxon>
        <taxon>Chelicerata</taxon>
        <taxon>Arachnida</taxon>
        <taxon>Acari</taxon>
        <taxon>Parasitiformes</taxon>
        <taxon>Mesostigmata</taxon>
        <taxon>Gamasina</taxon>
        <taxon>Dermanyssoidea</taxon>
        <taxon>Varroidae</taxon>
        <taxon>Varroa</taxon>
    </lineage>
</organism>
<dbReference type="InterPro" id="IPR004878">
    <property type="entry name" value="Otopetrin"/>
</dbReference>
<evidence type="ECO:0000256" key="10">
    <source>
        <dbReference type="ARBA" id="ARBA00023303"/>
    </source>
</evidence>
<evidence type="ECO:0000313" key="14">
    <source>
        <dbReference type="Proteomes" id="UP000594260"/>
    </source>
</evidence>
<feature type="transmembrane region" description="Helical" evidence="12">
    <location>
        <begin position="455"/>
        <end position="475"/>
    </location>
</feature>
<dbReference type="EnsemblMetazoa" id="XM_022805196">
    <property type="protein sequence ID" value="XP_022660931"/>
    <property type="gene ID" value="LOC111250262"/>
</dbReference>
<reference evidence="13" key="1">
    <citation type="submission" date="2021-01" db="UniProtKB">
        <authorList>
            <consortium name="EnsemblMetazoa"/>
        </authorList>
    </citation>
    <scope>IDENTIFICATION</scope>
</reference>